<dbReference type="PROSITE" id="PS51257">
    <property type="entry name" value="PROKAR_LIPOPROTEIN"/>
    <property type="match status" value="1"/>
</dbReference>
<proteinExistence type="inferred from homology"/>
<dbReference type="InterPro" id="IPR012944">
    <property type="entry name" value="SusD_RagB_dom"/>
</dbReference>
<keyword evidence="9" id="KW-1185">Reference proteome</keyword>
<comment type="similarity">
    <text evidence="2">Belongs to the SusD family.</text>
</comment>
<dbReference type="InterPro" id="IPR033985">
    <property type="entry name" value="SusD-like_N"/>
</dbReference>
<evidence type="ECO:0000313" key="9">
    <source>
        <dbReference type="Proteomes" id="UP000297861"/>
    </source>
</evidence>
<evidence type="ECO:0000259" key="7">
    <source>
        <dbReference type="Pfam" id="PF14322"/>
    </source>
</evidence>
<dbReference type="Pfam" id="PF07980">
    <property type="entry name" value="SusD_RagB"/>
    <property type="match status" value="1"/>
</dbReference>
<name>A0A4Y8KWN1_9BACT</name>
<comment type="caution">
    <text evidence="8">The sequence shown here is derived from an EMBL/GenBank/DDBJ whole genome shotgun (WGS) entry which is preliminary data.</text>
</comment>
<accession>A0A4Y8KWN1</accession>
<evidence type="ECO:0000256" key="2">
    <source>
        <dbReference type="ARBA" id="ARBA00006275"/>
    </source>
</evidence>
<dbReference type="STRING" id="1121485.GCA_000426485_01631"/>
<dbReference type="OrthoDB" id="5694214at2"/>
<evidence type="ECO:0000313" key="8">
    <source>
        <dbReference type="EMBL" id="TFD93004.1"/>
    </source>
</evidence>
<dbReference type="Proteomes" id="UP000297861">
    <property type="component" value="Unassembled WGS sequence"/>
</dbReference>
<dbReference type="InterPro" id="IPR011990">
    <property type="entry name" value="TPR-like_helical_dom_sf"/>
</dbReference>
<evidence type="ECO:0000256" key="1">
    <source>
        <dbReference type="ARBA" id="ARBA00004442"/>
    </source>
</evidence>
<dbReference type="Pfam" id="PF14322">
    <property type="entry name" value="SusD-like_3"/>
    <property type="match status" value="1"/>
</dbReference>
<evidence type="ECO:0000256" key="4">
    <source>
        <dbReference type="ARBA" id="ARBA00023136"/>
    </source>
</evidence>
<reference evidence="8 9" key="1">
    <citation type="submission" date="2019-03" db="EMBL/GenBank/DDBJ databases">
        <title>San Antonio Military Medical Center submission to MRSN (WRAIR), pending publication.</title>
        <authorList>
            <person name="Blyth D.M."/>
            <person name="Mccarthy S.L."/>
            <person name="Schall S.E."/>
            <person name="Stam J.A."/>
            <person name="Ong A.C."/>
            <person name="Mcgann P.T."/>
        </authorList>
    </citation>
    <scope>NUCLEOTIDE SEQUENCE [LARGE SCALE GENOMIC DNA]</scope>
    <source>
        <strain evidence="8 9">MRSN571793</strain>
    </source>
</reference>
<feature type="domain" description="SusD-like N-terminal" evidence="7">
    <location>
        <begin position="26"/>
        <end position="226"/>
    </location>
</feature>
<organism evidence="8 9">
    <name type="scientific">Dysgonomonas capnocytophagoides</name>
    <dbReference type="NCBI Taxonomy" id="45254"/>
    <lineage>
        <taxon>Bacteria</taxon>
        <taxon>Pseudomonadati</taxon>
        <taxon>Bacteroidota</taxon>
        <taxon>Bacteroidia</taxon>
        <taxon>Bacteroidales</taxon>
        <taxon>Dysgonomonadaceae</taxon>
        <taxon>Dysgonomonas</taxon>
    </lineage>
</organism>
<evidence type="ECO:0000256" key="3">
    <source>
        <dbReference type="ARBA" id="ARBA00022729"/>
    </source>
</evidence>
<dbReference type="RefSeq" id="WP_134437424.1">
    <property type="nucleotide sequence ID" value="NZ_SOML01000015.1"/>
</dbReference>
<comment type="subcellular location">
    <subcellularLocation>
        <location evidence="1">Cell outer membrane</location>
    </subcellularLocation>
</comment>
<feature type="domain" description="RagB/SusD" evidence="6">
    <location>
        <begin position="334"/>
        <end position="642"/>
    </location>
</feature>
<keyword evidence="3" id="KW-0732">Signal</keyword>
<dbReference type="SUPFAM" id="SSF48452">
    <property type="entry name" value="TPR-like"/>
    <property type="match status" value="1"/>
</dbReference>
<evidence type="ECO:0000256" key="5">
    <source>
        <dbReference type="ARBA" id="ARBA00023237"/>
    </source>
</evidence>
<gene>
    <name evidence="8" type="ORF">E2605_17980</name>
</gene>
<keyword evidence="5" id="KW-0998">Cell outer membrane</keyword>
<dbReference type="EMBL" id="SOML01000015">
    <property type="protein sequence ID" value="TFD93004.1"/>
    <property type="molecule type" value="Genomic_DNA"/>
</dbReference>
<evidence type="ECO:0000259" key="6">
    <source>
        <dbReference type="Pfam" id="PF07980"/>
    </source>
</evidence>
<dbReference type="GO" id="GO:0009279">
    <property type="term" value="C:cell outer membrane"/>
    <property type="evidence" value="ECO:0007669"/>
    <property type="project" value="UniProtKB-SubCell"/>
</dbReference>
<dbReference type="Gene3D" id="1.25.40.390">
    <property type="match status" value="1"/>
</dbReference>
<dbReference type="AlphaFoldDB" id="A0A4Y8KWN1"/>
<sequence>MKIHKNIFISLVAGSLTLASITSCSDFLDEELSTKQNTDYFDTNEGIESLMTGIYYNLRYHFSFEWGYSTTNYGTDEFIVGGDGANAMWNTYSSSLNSDVPEVNINTTHAYDIWDNMYTGIASANLLIQKCETKYTGSMTDEILGTAHFMRGFNYLKLLRQYGGVPLKLTPSTTVEREFVRSSAQEVTEQVLADLLEAYAKLPSTKSVEGKLTKSAAAHFLAKIYLWRASEINDSWNSGTKSSDLDNVIKYASEVISAHPLTANYSSLWAYTGPDGANEKLSEIVLAAQFTSADATQGSYGNQQHLYFPSIYRDLPGMARDISGGREYQRLRTTYYTYNVYNHETDSRLWKSFRTKLNCTQASVKGTNATYIAGDRGVMYILNKPGDTRFSEIWNKETVKDGETDKLVPTVFAIYPKGTDATSKPMETDTYVKYYAPLNKYSDGSRKTVSQESGYRDGILARSAEDYLFIAEAYIRKGEYGQAVSYLNQLRNRAQWKAGEDRAGYTDGGAAWNENALGWSVYTAVAGKGTFCDRNSYYESNNLQMGSLNAQASELSITDITSIGNLPKEDQDICSKLGYSSAYDVAMCFLLNEKTREMCGEFQRWEDLARTKTLVNRAKAFNKDAALNIQDYHMLRPIPQTYLDIIQKNGKALTAEEKKAEQNPGY</sequence>
<protein>
    <submittedName>
        <fullName evidence="8">RagB/SusD family nutrient uptake outer membrane protein</fullName>
    </submittedName>
</protein>
<keyword evidence="4" id="KW-0472">Membrane</keyword>